<name>Q73BM3_BACC1</name>
<gene>
    <name evidence="1" type="ordered locus">BCE_1395</name>
</gene>
<evidence type="ECO:0000313" key="2">
    <source>
        <dbReference type="Proteomes" id="UP000002527"/>
    </source>
</evidence>
<sequence>MFSENIENICQKLYNRHRGNLMGILSLFYLQNI</sequence>
<reference evidence="1 2" key="1">
    <citation type="journal article" date="2004" name="Nucleic Acids Res.">
        <title>The genome sequence of Bacillus cereus ATCC 10987 reveals metabolic adaptations and a large plasmid related to Bacillus anthracis pXO1.</title>
        <authorList>
            <person name="Rasko D.A."/>
            <person name="Ravel J."/>
            <person name="Okstad O.A."/>
            <person name="Helgason E."/>
            <person name="Cer R.Z."/>
            <person name="Jiang L."/>
            <person name="Shores K.A."/>
            <person name="Fouts D.E."/>
            <person name="Tourasse N.J."/>
            <person name="Angiuoli S.V."/>
            <person name="Kolonay J."/>
            <person name="Nelson W.C."/>
            <person name="Kolsto A.-B."/>
            <person name="Fraser C.M."/>
            <person name="Read T.D."/>
        </authorList>
    </citation>
    <scope>NUCLEOTIDE SEQUENCE [LARGE SCALE GENOMIC DNA]</scope>
    <source>
        <strain evidence="2">ATCC 10987 / NRS 248</strain>
    </source>
</reference>
<dbReference type="Proteomes" id="UP000002527">
    <property type="component" value="Chromosome"/>
</dbReference>
<accession>Q73BM3</accession>
<proteinExistence type="predicted"/>
<dbReference type="HOGENOM" id="CLU_3380338_0_0_9"/>
<protein>
    <submittedName>
        <fullName evidence="1">Uncharacterized protein</fullName>
    </submittedName>
</protein>
<organism evidence="1 2">
    <name type="scientific">Bacillus cereus (strain ATCC 10987 / NRS 248)</name>
    <dbReference type="NCBI Taxonomy" id="222523"/>
    <lineage>
        <taxon>Bacteria</taxon>
        <taxon>Bacillati</taxon>
        <taxon>Bacillota</taxon>
        <taxon>Bacilli</taxon>
        <taxon>Bacillales</taxon>
        <taxon>Bacillaceae</taxon>
        <taxon>Bacillus</taxon>
        <taxon>Bacillus cereus group</taxon>
    </lineage>
</organism>
<evidence type="ECO:0000313" key="1">
    <source>
        <dbReference type="EMBL" id="AAS40324.1"/>
    </source>
</evidence>
<dbReference type="AlphaFoldDB" id="Q73BM3"/>
<dbReference type="KEGG" id="bca:BCE_1395"/>
<dbReference type="EMBL" id="AE017194">
    <property type="protein sequence ID" value="AAS40324.1"/>
    <property type="molecule type" value="Genomic_DNA"/>
</dbReference>